<sequence>MSRFHLIAPSGYCINQQAALRGLSRLTEAGHQVTNSAVIARRYQRFAGTETERLADVNALVELKTPDTIVLAVRGGYGASRLLDAIDWQALTARQQHDPLLICGHSDFTAIQCGLLAQGNVITFSGPMLAANFGAEEMNAFTEHHFWQALRNAQFTIDWQGDGPDCATEGTLWGGNLAMLISLIGTPYMPAIDNGILVLEDINEHPFRVERMLLQLYHAGILARQNAIILGSFSGSAPNDYDAGYNLEEVCTFLRARLSVPLISGLDFGHEQRTVTLPLGAKAELRNVKNSSQLTLTGHPVLKS</sequence>
<keyword evidence="5" id="KW-0720">Serine protease</keyword>
<dbReference type="InterPro" id="IPR027461">
    <property type="entry name" value="Carboxypeptidase_A_C_sf"/>
</dbReference>
<dbReference type="InterPro" id="IPR040921">
    <property type="entry name" value="Peptidase_S66C"/>
</dbReference>
<dbReference type="Gene3D" id="3.40.50.10740">
    <property type="entry name" value="Class I glutamine amidotransferase-like"/>
    <property type="match status" value="1"/>
</dbReference>
<comment type="similarity">
    <text evidence="1">Belongs to the peptidase S66 family.</text>
</comment>
<accession>A0A7W3D6T7</accession>
<dbReference type="InterPro" id="IPR040449">
    <property type="entry name" value="Peptidase_S66_N"/>
</dbReference>
<keyword evidence="4 9" id="KW-0378">Hydrolase</keyword>
<dbReference type="SUPFAM" id="SSF52317">
    <property type="entry name" value="Class I glutamine amidotransferase-like"/>
    <property type="match status" value="1"/>
</dbReference>
<evidence type="ECO:0000256" key="3">
    <source>
        <dbReference type="ARBA" id="ARBA00022670"/>
    </source>
</evidence>
<evidence type="ECO:0000259" key="8">
    <source>
        <dbReference type="Pfam" id="PF17676"/>
    </source>
</evidence>
<dbReference type="InterPro" id="IPR027478">
    <property type="entry name" value="LdcA_N"/>
</dbReference>
<name>A0A7W3D6T7_CITFR</name>
<comment type="caution">
    <text evidence="9">The sequence shown here is derived from an EMBL/GenBank/DDBJ whole genome shotgun (WGS) entry which is preliminary data.</text>
</comment>
<feature type="active site" description="Nucleophile" evidence="6">
    <location>
        <position position="106"/>
    </location>
</feature>
<dbReference type="PIRSF" id="PIRSF028757">
    <property type="entry name" value="LD-carboxypeptidase"/>
    <property type="match status" value="1"/>
</dbReference>
<dbReference type="InterPro" id="IPR003507">
    <property type="entry name" value="S66_fam"/>
</dbReference>
<organism evidence="9 10">
    <name type="scientific">Citrobacter freundii</name>
    <dbReference type="NCBI Taxonomy" id="546"/>
    <lineage>
        <taxon>Bacteria</taxon>
        <taxon>Pseudomonadati</taxon>
        <taxon>Pseudomonadota</taxon>
        <taxon>Gammaproteobacteria</taxon>
        <taxon>Enterobacterales</taxon>
        <taxon>Enterobacteriaceae</taxon>
        <taxon>Citrobacter</taxon>
        <taxon>Citrobacter freundii complex</taxon>
    </lineage>
</organism>
<feature type="domain" description="LD-carboxypeptidase C-terminal" evidence="8">
    <location>
        <begin position="169"/>
        <end position="285"/>
    </location>
</feature>
<dbReference type="GO" id="GO:0006508">
    <property type="term" value="P:proteolysis"/>
    <property type="evidence" value="ECO:0007669"/>
    <property type="project" value="UniProtKB-KW"/>
</dbReference>
<evidence type="ECO:0000256" key="6">
    <source>
        <dbReference type="PIRSR" id="PIRSR028757-1"/>
    </source>
</evidence>
<evidence type="ECO:0000256" key="2">
    <source>
        <dbReference type="ARBA" id="ARBA00022645"/>
    </source>
</evidence>
<dbReference type="PANTHER" id="PTHR30237:SF2">
    <property type="entry name" value="MUREIN TETRAPEPTIDE CARBOXYPEPTIDASE"/>
    <property type="match status" value="1"/>
</dbReference>
<evidence type="ECO:0000256" key="4">
    <source>
        <dbReference type="ARBA" id="ARBA00022801"/>
    </source>
</evidence>
<evidence type="ECO:0000313" key="9">
    <source>
        <dbReference type="EMBL" id="MBA8064029.1"/>
    </source>
</evidence>
<feature type="active site" description="Charge relay system" evidence="6">
    <location>
        <position position="200"/>
    </location>
</feature>
<protein>
    <submittedName>
        <fullName evidence="9">Muramoyltetrapeptide carboxypeptidase</fullName>
        <ecNumber evidence="9">3.4.17.13</ecNumber>
    </submittedName>
</protein>
<dbReference type="Pfam" id="PF02016">
    <property type="entry name" value="Peptidase_S66"/>
    <property type="match status" value="1"/>
</dbReference>
<keyword evidence="2 9" id="KW-0121">Carboxypeptidase</keyword>
<proteinExistence type="inferred from homology"/>
<evidence type="ECO:0000259" key="7">
    <source>
        <dbReference type="Pfam" id="PF02016"/>
    </source>
</evidence>
<dbReference type="GO" id="GO:0106415">
    <property type="term" value="F:muramoyltetrapeptide carboxypeptidase activity"/>
    <property type="evidence" value="ECO:0007669"/>
    <property type="project" value="UniProtKB-EC"/>
</dbReference>
<dbReference type="Gene3D" id="3.50.30.60">
    <property type="entry name" value="LD-carboxypeptidase A C-terminal domain-like"/>
    <property type="match status" value="1"/>
</dbReference>
<dbReference type="CDD" id="cd07025">
    <property type="entry name" value="Peptidase_S66"/>
    <property type="match status" value="1"/>
</dbReference>
<dbReference type="NCBIfam" id="NF008424">
    <property type="entry name" value="PRK11253.1"/>
    <property type="match status" value="1"/>
</dbReference>
<reference evidence="9 10" key="1">
    <citation type="submission" date="2020-06" db="EMBL/GenBank/DDBJ databases">
        <title>REHAB project genomes.</title>
        <authorList>
            <person name="Shaw L.P."/>
        </authorList>
    </citation>
    <scope>NUCLEOTIDE SEQUENCE [LARGE SCALE GENOMIC DNA]</scope>
    <source>
        <strain evidence="9 10">RHBSTW-00116</strain>
    </source>
</reference>
<evidence type="ECO:0000256" key="5">
    <source>
        <dbReference type="ARBA" id="ARBA00022825"/>
    </source>
</evidence>
<dbReference type="EMBL" id="JABXRI010000001">
    <property type="protein sequence ID" value="MBA8064029.1"/>
    <property type="molecule type" value="Genomic_DNA"/>
</dbReference>
<dbReference type="InterPro" id="IPR029062">
    <property type="entry name" value="Class_I_gatase-like"/>
</dbReference>
<dbReference type="Proteomes" id="UP000591803">
    <property type="component" value="Unassembled WGS sequence"/>
</dbReference>
<dbReference type="GO" id="GO:0008236">
    <property type="term" value="F:serine-type peptidase activity"/>
    <property type="evidence" value="ECO:0007669"/>
    <property type="project" value="UniProtKB-KW"/>
</dbReference>
<evidence type="ECO:0000313" key="10">
    <source>
        <dbReference type="Proteomes" id="UP000591803"/>
    </source>
</evidence>
<feature type="active site" description="Charge relay system" evidence="6">
    <location>
        <position position="270"/>
    </location>
</feature>
<keyword evidence="3" id="KW-0645">Protease</keyword>
<dbReference type="EC" id="3.4.17.13" evidence="9"/>
<dbReference type="PANTHER" id="PTHR30237">
    <property type="entry name" value="MURAMOYLTETRAPEPTIDE CARBOXYPEPTIDASE"/>
    <property type="match status" value="1"/>
</dbReference>
<feature type="domain" description="LD-carboxypeptidase N-terminal" evidence="7">
    <location>
        <begin position="6"/>
        <end position="126"/>
    </location>
</feature>
<dbReference type="Pfam" id="PF17676">
    <property type="entry name" value="Peptidase_S66C"/>
    <property type="match status" value="1"/>
</dbReference>
<dbReference type="SUPFAM" id="SSF141986">
    <property type="entry name" value="LD-carboxypeptidase A C-terminal domain-like"/>
    <property type="match status" value="1"/>
</dbReference>
<evidence type="ECO:0000256" key="1">
    <source>
        <dbReference type="ARBA" id="ARBA00010233"/>
    </source>
</evidence>
<dbReference type="AlphaFoldDB" id="A0A7W3D6T7"/>
<gene>
    <name evidence="9" type="primary">ldcA</name>
    <name evidence="9" type="ORF">HV077_16885</name>
</gene>